<comment type="caution">
    <text evidence="1">The sequence shown here is derived from an EMBL/GenBank/DDBJ whole genome shotgun (WGS) entry which is preliminary data.</text>
</comment>
<protein>
    <submittedName>
        <fullName evidence="1">Uncharacterized protein</fullName>
    </submittedName>
</protein>
<evidence type="ECO:0000313" key="1">
    <source>
        <dbReference type="EMBL" id="PAV18892.1"/>
    </source>
</evidence>
<reference evidence="1 2" key="1">
    <citation type="journal article" date="2017" name="Mol. Ecol.">
        <title>Comparative and population genomic landscape of Phellinus noxius: A hypervariable fungus causing root rot in trees.</title>
        <authorList>
            <person name="Chung C.L."/>
            <person name="Lee T.J."/>
            <person name="Akiba M."/>
            <person name="Lee H.H."/>
            <person name="Kuo T.H."/>
            <person name="Liu D."/>
            <person name="Ke H.M."/>
            <person name="Yokoi T."/>
            <person name="Roa M.B."/>
            <person name="Lu M.J."/>
            <person name="Chang Y.Y."/>
            <person name="Ann P.J."/>
            <person name="Tsai J.N."/>
            <person name="Chen C.Y."/>
            <person name="Tzean S.S."/>
            <person name="Ota Y."/>
            <person name="Hattori T."/>
            <person name="Sahashi N."/>
            <person name="Liou R.F."/>
            <person name="Kikuchi T."/>
            <person name="Tsai I.J."/>
        </authorList>
    </citation>
    <scope>NUCLEOTIDE SEQUENCE [LARGE SCALE GENOMIC DNA]</scope>
    <source>
        <strain evidence="1 2">FFPRI411160</strain>
    </source>
</reference>
<dbReference type="AlphaFoldDB" id="A0A286UH04"/>
<organism evidence="1 2">
    <name type="scientific">Pyrrhoderma noxium</name>
    <dbReference type="NCBI Taxonomy" id="2282107"/>
    <lineage>
        <taxon>Eukaryota</taxon>
        <taxon>Fungi</taxon>
        <taxon>Dikarya</taxon>
        <taxon>Basidiomycota</taxon>
        <taxon>Agaricomycotina</taxon>
        <taxon>Agaricomycetes</taxon>
        <taxon>Hymenochaetales</taxon>
        <taxon>Hymenochaetaceae</taxon>
        <taxon>Pyrrhoderma</taxon>
    </lineage>
</organism>
<accession>A0A286UH04</accession>
<proteinExistence type="predicted"/>
<dbReference type="EMBL" id="NBII01000005">
    <property type="protein sequence ID" value="PAV18892.1"/>
    <property type="molecule type" value="Genomic_DNA"/>
</dbReference>
<keyword evidence="2" id="KW-1185">Reference proteome</keyword>
<evidence type="ECO:0000313" key="2">
    <source>
        <dbReference type="Proteomes" id="UP000217199"/>
    </source>
</evidence>
<name>A0A286UH04_9AGAM</name>
<dbReference type="InParanoid" id="A0A286UH04"/>
<gene>
    <name evidence="1" type="ORF">PNOK_0573500</name>
</gene>
<sequence length="133" mass="14950">MVLTEGLLKTAHTSNQFLIFGSTPAQIKRSGKGMAGPIEKPSLKQLLYFMSAHLRSGAWMKRLWRSTCDIPDLKANNLNMFSPLAFSHGPVVVLSDLDGHSIFRKLSHFKLHSRPTVLSRVIKSTMLDMLIWT</sequence>
<dbReference type="Proteomes" id="UP000217199">
    <property type="component" value="Unassembled WGS sequence"/>
</dbReference>